<dbReference type="InterPro" id="IPR047676">
    <property type="entry name" value="FxLYD_dom"/>
</dbReference>
<gene>
    <name evidence="2" type="ORF">SAMN02745883_00735</name>
</gene>
<organism evidence="2 3">
    <name type="scientific">Caminicella sporogenes DSM 14501</name>
    <dbReference type="NCBI Taxonomy" id="1121266"/>
    <lineage>
        <taxon>Bacteria</taxon>
        <taxon>Bacillati</taxon>
        <taxon>Bacillota</taxon>
        <taxon>Clostridia</taxon>
        <taxon>Peptostreptococcales</taxon>
        <taxon>Caminicellaceae</taxon>
        <taxon>Caminicella</taxon>
    </lineage>
</organism>
<reference evidence="2 3" key="1">
    <citation type="submission" date="2016-11" db="EMBL/GenBank/DDBJ databases">
        <authorList>
            <person name="Jaros S."/>
            <person name="Januszkiewicz K."/>
            <person name="Wedrychowicz H."/>
        </authorList>
    </citation>
    <scope>NUCLEOTIDE SEQUENCE [LARGE SCALE GENOMIC DNA]</scope>
    <source>
        <strain evidence="2 3">DSM 14501</strain>
    </source>
</reference>
<dbReference type="EMBL" id="FRAJ01000005">
    <property type="protein sequence ID" value="SHJ89129.1"/>
    <property type="molecule type" value="Genomic_DNA"/>
</dbReference>
<dbReference type="NCBIfam" id="NF038353">
    <property type="entry name" value="FxLYD_dom"/>
    <property type="match status" value="1"/>
</dbReference>
<keyword evidence="3" id="KW-1185">Reference proteome</keyword>
<feature type="compositionally biased region" description="Basic and acidic residues" evidence="1">
    <location>
        <begin position="52"/>
        <end position="61"/>
    </location>
</feature>
<evidence type="ECO:0000313" key="2">
    <source>
        <dbReference type="EMBL" id="SHJ89129.1"/>
    </source>
</evidence>
<evidence type="ECO:0000256" key="1">
    <source>
        <dbReference type="SAM" id="MobiDB-lite"/>
    </source>
</evidence>
<name>A0A1M6N073_9FIRM</name>
<feature type="region of interest" description="Disordered" evidence="1">
    <location>
        <begin position="25"/>
        <end position="61"/>
    </location>
</feature>
<proteinExistence type="predicted"/>
<dbReference type="Proteomes" id="UP000184082">
    <property type="component" value="Unassembled WGS sequence"/>
</dbReference>
<sequence length="146" mass="16145">MKKFLKWLGIGFVVLVVIGAIAGGGDNNSTETPKTEIQETSTNKQPVQNNEESTKQETKKPNLELIEHTIKSDSFSKYVVGTIKNNTDRKYGYVQVEINIYDKDGAQIGSTMDNINNLAPGATWKFKAPILEDEAASYQIIDISGF</sequence>
<evidence type="ECO:0000313" key="3">
    <source>
        <dbReference type="Proteomes" id="UP000184082"/>
    </source>
</evidence>
<evidence type="ECO:0008006" key="4">
    <source>
        <dbReference type="Google" id="ProtNLM"/>
    </source>
</evidence>
<dbReference type="RefSeq" id="WP_072966025.1">
    <property type="nucleotide sequence ID" value="NZ_FRAJ01000005.1"/>
</dbReference>
<protein>
    <recommendedName>
        <fullName evidence="4">DUF3426 domain-containing protein</fullName>
    </recommendedName>
</protein>
<accession>A0A1M6N073</accession>
<dbReference type="AlphaFoldDB" id="A0A1M6N073"/>
<feature type="compositionally biased region" description="Polar residues" evidence="1">
    <location>
        <begin position="38"/>
        <end position="51"/>
    </location>
</feature>